<accession>A0A9N7YPG8</accession>
<sequence length="103" mass="11196">MLTYVSRFRERLHEACSIARKSFSVAQHEATSSQRHTAHVDSLGTVFQRLADASLTLNMAKYEFGKASVTYLGKQGPEGGALGQDASEVTRGRSIMAAHLSPL</sequence>
<dbReference type="EMBL" id="CADEAL010001369">
    <property type="protein sequence ID" value="CAB1431779.1"/>
    <property type="molecule type" value="Genomic_DNA"/>
</dbReference>
<protein>
    <submittedName>
        <fullName evidence="1">Uncharacterized protein</fullName>
    </submittedName>
</protein>
<dbReference type="InterPro" id="IPR043128">
    <property type="entry name" value="Rev_trsase/Diguanyl_cyclase"/>
</dbReference>
<organism evidence="1 2">
    <name type="scientific">Pleuronectes platessa</name>
    <name type="common">European plaice</name>
    <dbReference type="NCBI Taxonomy" id="8262"/>
    <lineage>
        <taxon>Eukaryota</taxon>
        <taxon>Metazoa</taxon>
        <taxon>Chordata</taxon>
        <taxon>Craniata</taxon>
        <taxon>Vertebrata</taxon>
        <taxon>Euteleostomi</taxon>
        <taxon>Actinopterygii</taxon>
        <taxon>Neopterygii</taxon>
        <taxon>Teleostei</taxon>
        <taxon>Neoteleostei</taxon>
        <taxon>Acanthomorphata</taxon>
        <taxon>Carangaria</taxon>
        <taxon>Pleuronectiformes</taxon>
        <taxon>Pleuronectoidei</taxon>
        <taxon>Pleuronectidae</taxon>
        <taxon>Pleuronectes</taxon>
    </lineage>
</organism>
<dbReference type="InterPro" id="IPR043502">
    <property type="entry name" value="DNA/RNA_pol_sf"/>
</dbReference>
<comment type="caution">
    <text evidence="1">The sequence shown here is derived from an EMBL/GenBank/DDBJ whole genome shotgun (WGS) entry which is preliminary data.</text>
</comment>
<evidence type="ECO:0000313" key="1">
    <source>
        <dbReference type="EMBL" id="CAB1431779.1"/>
    </source>
</evidence>
<keyword evidence="2" id="KW-1185">Reference proteome</keyword>
<dbReference type="AlphaFoldDB" id="A0A9N7YPG8"/>
<name>A0A9N7YPG8_PLEPL</name>
<dbReference type="Proteomes" id="UP001153269">
    <property type="component" value="Unassembled WGS sequence"/>
</dbReference>
<dbReference type="Gene3D" id="3.30.70.270">
    <property type="match status" value="1"/>
</dbReference>
<reference evidence="1" key="1">
    <citation type="submission" date="2020-03" db="EMBL/GenBank/DDBJ databases">
        <authorList>
            <person name="Weist P."/>
        </authorList>
    </citation>
    <scope>NUCLEOTIDE SEQUENCE</scope>
</reference>
<evidence type="ECO:0000313" key="2">
    <source>
        <dbReference type="Proteomes" id="UP001153269"/>
    </source>
</evidence>
<gene>
    <name evidence="1" type="ORF">PLEPLA_LOCUS19836</name>
</gene>
<proteinExistence type="predicted"/>
<dbReference type="SUPFAM" id="SSF56672">
    <property type="entry name" value="DNA/RNA polymerases"/>
    <property type="match status" value="1"/>
</dbReference>